<feature type="transmembrane region" description="Helical" evidence="7">
    <location>
        <begin position="366"/>
        <end position="395"/>
    </location>
</feature>
<feature type="transmembrane region" description="Helical" evidence="7">
    <location>
        <begin position="322"/>
        <end position="345"/>
    </location>
</feature>
<dbReference type="Proteomes" id="UP001150266">
    <property type="component" value="Unassembled WGS sequence"/>
</dbReference>
<evidence type="ECO:0000256" key="1">
    <source>
        <dbReference type="ARBA" id="ARBA00004141"/>
    </source>
</evidence>
<evidence type="ECO:0000259" key="8">
    <source>
        <dbReference type="Pfam" id="PF03600"/>
    </source>
</evidence>
<comment type="subcellular location">
    <subcellularLocation>
        <location evidence="1">Membrane</location>
        <topology evidence="1">Multi-pass membrane protein</topology>
    </subcellularLocation>
</comment>
<feature type="compositionally biased region" description="Polar residues" evidence="6">
    <location>
        <begin position="38"/>
        <end position="47"/>
    </location>
</feature>
<proteinExistence type="predicted"/>
<evidence type="ECO:0000256" key="2">
    <source>
        <dbReference type="ARBA" id="ARBA00022448"/>
    </source>
</evidence>
<feature type="region of interest" description="Disordered" evidence="6">
    <location>
        <begin position="14"/>
        <end position="47"/>
    </location>
</feature>
<dbReference type="PANTHER" id="PTHR10283">
    <property type="entry name" value="SOLUTE CARRIER FAMILY 13 MEMBER"/>
    <property type="match status" value="1"/>
</dbReference>
<evidence type="ECO:0000256" key="4">
    <source>
        <dbReference type="ARBA" id="ARBA00022989"/>
    </source>
</evidence>
<keyword evidence="5 7" id="KW-0472">Membrane</keyword>
<evidence type="ECO:0000256" key="6">
    <source>
        <dbReference type="SAM" id="MobiDB-lite"/>
    </source>
</evidence>
<dbReference type="GO" id="GO:0005886">
    <property type="term" value="C:plasma membrane"/>
    <property type="evidence" value="ECO:0007669"/>
    <property type="project" value="TreeGrafter"/>
</dbReference>
<evidence type="ECO:0000313" key="9">
    <source>
        <dbReference type="EMBL" id="KAJ4464926.1"/>
    </source>
</evidence>
<keyword evidence="10" id="KW-1185">Reference proteome</keyword>
<dbReference type="PANTHER" id="PTHR10283:SF92">
    <property type="entry name" value="LOW-AFFINITY PHOSPHATE TRANSPORTER PHO91"/>
    <property type="match status" value="1"/>
</dbReference>
<accession>A0A9W8ZRJ9</accession>
<name>A0A9W8ZRJ9_9AGAR</name>
<evidence type="ECO:0000256" key="5">
    <source>
        <dbReference type="ARBA" id="ARBA00023136"/>
    </source>
</evidence>
<dbReference type="EMBL" id="JAOTPV010000096">
    <property type="protein sequence ID" value="KAJ4464926.1"/>
    <property type="molecule type" value="Genomic_DNA"/>
</dbReference>
<dbReference type="InterPro" id="IPR004680">
    <property type="entry name" value="Cit_transptr-like_dom"/>
</dbReference>
<dbReference type="GO" id="GO:0006797">
    <property type="term" value="P:polyphosphate metabolic process"/>
    <property type="evidence" value="ECO:0007669"/>
    <property type="project" value="TreeGrafter"/>
</dbReference>
<protein>
    <recommendedName>
        <fullName evidence="8">Citrate transporter-like domain-containing protein</fullName>
    </recommendedName>
</protein>
<dbReference type="GO" id="GO:0006817">
    <property type="term" value="P:phosphate ion transport"/>
    <property type="evidence" value="ECO:0007669"/>
    <property type="project" value="TreeGrafter"/>
</dbReference>
<keyword evidence="4 7" id="KW-1133">Transmembrane helix</keyword>
<gene>
    <name evidence="9" type="ORF">J3R30DRAFT_3724981</name>
</gene>
<dbReference type="OrthoDB" id="10260443at2759"/>
<dbReference type="Pfam" id="PF03600">
    <property type="entry name" value="CitMHS"/>
    <property type="match status" value="1"/>
</dbReference>
<keyword evidence="3 7" id="KW-0812">Transmembrane</keyword>
<feature type="domain" description="Citrate transporter-like" evidence="8">
    <location>
        <begin position="286"/>
        <end position="437"/>
    </location>
</feature>
<evidence type="ECO:0000256" key="7">
    <source>
        <dbReference type="SAM" id="Phobius"/>
    </source>
</evidence>
<dbReference type="GO" id="GO:0005315">
    <property type="term" value="F:phosphate transmembrane transporter activity"/>
    <property type="evidence" value="ECO:0007669"/>
    <property type="project" value="TreeGrafter"/>
</dbReference>
<sequence>MSIVGAILSSGTRASSEYDEEDGDSISRSTEKRRRRQLSSSANNNQINPDAGEVFMLANPQCFIDTAFLPVKNYAEASRTHSISRKTITCMVFDFKRRITNLYVSFSSLQSYVEANYSGSCNIIKMQGSNSTPSTVGLNICTTNTINSPFSESTYLAQESFFHDVLEQTVPFLPNSKDRHDEAADQFVGLYTQCVARGHRRFAKQKLKPLERENIAWERDTVWRQMIDRERRGEGAPLTLVKQPQPGLFAIPAPFGCLTIPRKKQLLFCGTDTLRTALGSETILLFVTFILVPLLRVCLQVVRDPTPESEHLRVPDATEFIFSAKFSQTIMLLIGGFTISSALSTTSIDRIIITRVLSLAGTRPSVVLLAFMCVLFFASMWISNVAAPTLCFALIRPILRTLPPKTSFPPALILGIALAANIGGQSSRISPPQTLIALQNMDDPLARGR</sequence>
<reference evidence="9" key="1">
    <citation type="submission" date="2022-08" db="EMBL/GenBank/DDBJ databases">
        <title>A Global Phylogenomic Analysis of the Shiitake Genus Lentinula.</title>
        <authorList>
            <consortium name="DOE Joint Genome Institute"/>
            <person name="Sierra-Patev S."/>
            <person name="Min B."/>
            <person name="Naranjo-Ortiz M."/>
            <person name="Looney B."/>
            <person name="Konkel Z."/>
            <person name="Slot J.C."/>
            <person name="Sakamoto Y."/>
            <person name="Steenwyk J.L."/>
            <person name="Rokas A."/>
            <person name="Carro J."/>
            <person name="Camarero S."/>
            <person name="Ferreira P."/>
            <person name="Molpeceres G."/>
            <person name="Ruiz-Duenas F.J."/>
            <person name="Serrano A."/>
            <person name="Henrissat B."/>
            <person name="Drula E."/>
            <person name="Hughes K.W."/>
            <person name="Mata J.L."/>
            <person name="Ishikawa N.K."/>
            <person name="Vargas-Isla R."/>
            <person name="Ushijima S."/>
            <person name="Smith C.A."/>
            <person name="Ahrendt S."/>
            <person name="Andreopoulos W."/>
            <person name="He G."/>
            <person name="Labutti K."/>
            <person name="Lipzen A."/>
            <person name="Ng V."/>
            <person name="Riley R."/>
            <person name="Sandor L."/>
            <person name="Barry K."/>
            <person name="Martinez A.T."/>
            <person name="Xiao Y."/>
            <person name="Gibbons J.G."/>
            <person name="Terashima K."/>
            <person name="Grigoriev I.V."/>
            <person name="Hibbett D.S."/>
        </authorList>
    </citation>
    <scope>NUCLEOTIDE SEQUENCE</scope>
    <source>
        <strain evidence="9">JLM2183</strain>
    </source>
</reference>
<dbReference type="AlphaFoldDB" id="A0A9W8ZRJ9"/>
<comment type="caution">
    <text evidence="9">The sequence shown here is derived from an EMBL/GenBank/DDBJ whole genome shotgun (WGS) entry which is preliminary data.</text>
</comment>
<evidence type="ECO:0000313" key="10">
    <source>
        <dbReference type="Proteomes" id="UP001150266"/>
    </source>
</evidence>
<keyword evidence="2" id="KW-0813">Transport</keyword>
<organism evidence="9 10">
    <name type="scientific">Lentinula aciculospora</name>
    <dbReference type="NCBI Taxonomy" id="153920"/>
    <lineage>
        <taxon>Eukaryota</taxon>
        <taxon>Fungi</taxon>
        <taxon>Dikarya</taxon>
        <taxon>Basidiomycota</taxon>
        <taxon>Agaricomycotina</taxon>
        <taxon>Agaricomycetes</taxon>
        <taxon>Agaricomycetidae</taxon>
        <taxon>Agaricales</taxon>
        <taxon>Marasmiineae</taxon>
        <taxon>Omphalotaceae</taxon>
        <taxon>Lentinula</taxon>
    </lineage>
</organism>
<evidence type="ECO:0000256" key="3">
    <source>
        <dbReference type="ARBA" id="ARBA00022692"/>
    </source>
</evidence>